<evidence type="ECO:0000256" key="2">
    <source>
        <dbReference type="ARBA" id="ARBA00023125"/>
    </source>
</evidence>
<dbReference type="InterPro" id="IPR020449">
    <property type="entry name" value="Tscrpt_reg_AraC-type_HTH"/>
</dbReference>
<dbReference type="Gene3D" id="1.10.10.60">
    <property type="entry name" value="Homeodomain-like"/>
    <property type="match status" value="2"/>
</dbReference>
<dbReference type="SMART" id="SM00342">
    <property type="entry name" value="HTH_ARAC"/>
    <property type="match status" value="1"/>
</dbReference>
<reference evidence="5 6" key="1">
    <citation type="submission" date="2015-01" db="EMBL/GenBank/DDBJ databases">
        <title>Draft genome sequence of Pedobacter sp. NL19 isolated from sludge of an effluent treatment pond in an abandoned uranium mine.</title>
        <authorList>
            <person name="Santos T."/>
            <person name="Caetano T."/>
            <person name="Covas C."/>
            <person name="Cruz A."/>
            <person name="Mendo S."/>
        </authorList>
    </citation>
    <scope>NUCLEOTIDE SEQUENCE [LARGE SCALE GENOMIC DNA]</scope>
    <source>
        <strain evidence="5 6">NL19</strain>
    </source>
</reference>
<evidence type="ECO:0000256" key="1">
    <source>
        <dbReference type="ARBA" id="ARBA00023015"/>
    </source>
</evidence>
<sequence>MVRKISEEIKTDPSDVHQNFKELSVKLLCCRYWILEEWECDDFKAPFWRIYYNSLGGSTIKFKDRTIPLNNENIIIIPPNTSFSSQLRRNFNHEDESILGRKFIKTDDLDTLKSKGKVDHFFIHFSLGYPLDFSSNRIHEIKLNEVMNLLVKEIKNACITDSITSMKECLRVKHLIAVCLLNLPDDIWESGNIDQRILKSIKFIEGNFRRKITNEQLADSANMAINSFARLFKMSTKITTQQYILKLRVEAACHLMHHSNKSLDEVSYECGFSDRHHFSKIFKKIMKVNPSDYKRQLKIV</sequence>
<dbReference type="PRINTS" id="PR00032">
    <property type="entry name" value="HTHARAC"/>
</dbReference>
<protein>
    <submittedName>
        <fullName evidence="5">AraC family transcriptional regulator</fullName>
    </submittedName>
</protein>
<accession>A0A0D0GSV0</accession>
<dbReference type="OrthoDB" id="511992at2"/>
<keyword evidence="1" id="KW-0805">Transcription regulation</keyword>
<dbReference type="STRING" id="1503925.TH53_08995"/>
<dbReference type="GO" id="GO:0003700">
    <property type="term" value="F:DNA-binding transcription factor activity"/>
    <property type="evidence" value="ECO:0007669"/>
    <property type="project" value="InterPro"/>
</dbReference>
<keyword evidence="6" id="KW-1185">Reference proteome</keyword>
<dbReference type="SUPFAM" id="SSF46689">
    <property type="entry name" value="Homeodomain-like"/>
    <property type="match status" value="2"/>
</dbReference>
<name>A0A0D0GSV0_9SPHI</name>
<dbReference type="Pfam" id="PF12833">
    <property type="entry name" value="HTH_18"/>
    <property type="match status" value="1"/>
</dbReference>
<dbReference type="InterPro" id="IPR018060">
    <property type="entry name" value="HTH_AraC"/>
</dbReference>
<dbReference type="Proteomes" id="UP000032049">
    <property type="component" value="Unassembled WGS sequence"/>
</dbReference>
<dbReference type="InterPro" id="IPR018062">
    <property type="entry name" value="HTH_AraC-typ_CS"/>
</dbReference>
<keyword evidence="2" id="KW-0238">DNA-binding</keyword>
<dbReference type="PANTHER" id="PTHR43280:SF2">
    <property type="entry name" value="HTH-TYPE TRANSCRIPTIONAL REGULATOR EXSA"/>
    <property type="match status" value="1"/>
</dbReference>
<evidence type="ECO:0000313" key="6">
    <source>
        <dbReference type="Proteomes" id="UP000032049"/>
    </source>
</evidence>
<dbReference type="PANTHER" id="PTHR43280">
    <property type="entry name" value="ARAC-FAMILY TRANSCRIPTIONAL REGULATOR"/>
    <property type="match status" value="1"/>
</dbReference>
<feature type="domain" description="HTH araC/xylS-type" evidence="4">
    <location>
        <begin position="198"/>
        <end position="296"/>
    </location>
</feature>
<dbReference type="PROSITE" id="PS00041">
    <property type="entry name" value="HTH_ARAC_FAMILY_1"/>
    <property type="match status" value="1"/>
</dbReference>
<gene>
    <name evidence="5" type="ORF">TH53_08995</name>
</gene>
<evidence type="ECO:0000259" key="4">
    <source>
        <dbReference type="PROSITE" id="PS01124"/>
    </source>
</evidence>
<organism evidence="5 6">
    <name type="scientific">Pedobacter lusitanus</name>
    <dbReference type="NCBI Taxonomy" id="1503925"/>
    <lineage>
        <taxon>Bacteria</taxon>
        <taxon>Pseudomonadati</taxon>
        <taxon>Bacteroidota</taxon>
        <taxon>Sphingobacteriia</taxon>
        <taxon>Sphingobacteriales</taxon>
        <taxon>Sphingobacteriaceae</taxon>
        <taxon>Pedobacter</taxon>
    </lineage>
</organism>
<dbReference type="RefSeq" id="WP_041880872.1">
    <property type="nucleotide sequence ID" value="NZ_CP157278.1"/>
</dbReference>
<keyword evidence="3" id="KW-0804">Transcription</keyword>
<evidence type="ECO:0000313" key="5">
    <source>
        <dbReference type="EMBL" id="KIO77556.1"/>
    </source>
</evidence>
<proteinExistence type="predicted"/>
<comment type="caution">
    <text evidence="5">The sequence shown here is derived from an EMBL/GenBank/DDBJ whole genome shotgun (WGS) entry which is preliminary data.</text>
</comment>
<dbReference type="PROSITE" id="PS01124">
    <property type="entry name" value="HTH_ARAC_FAMILY_2"/>
    <property type="match status" value="1"/>
</dbReference>
<dbReference type="EMBL" id="JXRA01000033">
    <property type="protein sequence ID" value="KIO77556.1"/>
    <property type="molecule type" value="Genomic_DNA"/>
</dbReference>
<dbReference type="AlphaFoldDB" id="A0A0D0GSV0"/>
<evidence type="ECO:0000256" key="3">
    <source>
        <dbReference type="ARBA" id="ARBA00023163"/>
    </source>
</evidence>
<dbReference type="GO" id="GO:0043565">
    <property type="term" value="F:sequence-specific DNA binding"/>
    <property type="evidence" value="ECO:0007669"/>
    <property type="project" value="InterPro"/>
</dbReference>
<dbReference type="InterPro" id="IPR009057">
    <property type="entry name" value="Homeodomain-like_sf"/>
</dbReference>